<feature type="coiled-coil region" evidence="10">
    <location>
        <begin position="833"/>
        <end position="892"/>
    </location>
</feature>
<keyword evidence="6 10" id="KW-0175">Coiled coil</keyword>
<dbReference type="PRINTS" id="PR00986">
    <property type="entry name" value="TRNASYNTHVAL"/>
</dbReference>
<organism evidence="14 15">
    <name type="scientific">Candidatus Magasanikbacteria bacterium CG1_02_32_51</name>
    <dbReference type="NCBI Taxonomy" id="1805238"/>
    <lineage>
        <taxon>Bacteria</taxon>
        <taxon>Candidatus Magasanikiibacteriota</taxon>
    </lineage>
</organism>
<dbReference type="CDD" id="cd00817">
    <property type="entry name" value="ValRS_core"/>
    <property type="match status" value="1"/>
</dbReference>
<dbReference type="GO" id="GO:0005829">
    <property type="term" value="C:cytosol"/>
    <property type="evidence" value="ECO:0007669"/>
    <property type="project" value="TreeGrafter"/>
</dbReference>
<dbReference type="SUPFAM" id="SSF47323">
    <property type="entry name" value="Anticodon-binding domain of a subclass of class I aminoacyl-tRNA synthetases"/>
    <property type="match status" value="1"/>
</dbReference>
<dbReference type="NCBIfam" id="TIGR00422">
    <property type="entry name" value="valS"/>
    <property type="match status" value="1"/>
</dbReference>
<dbReference type="Gene3D" id="3.90.740.10">
    <property type="entry name" value="Valyl/Leucyl/Isoleucyl-tRNA synthetase, editing domain"/>
    <property type="match status" value="1"/>
</dbReference>
<dbReference type="STRING" id="1805238.AUJ23_03875"/>
<name>A0A1J4U763_9BACT</name>
<dbReference type="SUPFAM" id="SSF46589">
    <property type="entry name" value="tRNA-binding arm"/>
    <property type="match status" value="1"/>
</dbReference>
<dbReference type="CDD" id="cd07962">
    <property type="entry name" value="Anticodon_Ia_Val"/>
    <property type="match status" value="1"/>
</dbReference>
<dbReference type="GO" id="GO:0005524">
    <property type="term" value="F:ATP binding"/>
    <property type="evidence" value="ECO:0007669"/>
    <property type="project" value="UniProtKB-UniRule"/>
</dbReference>
<dbReference type="InterPro" id="IPR037118">
    <property type="entry name" value="Val-tRNA_synth_C_sf"/>
</dbReference>
<comment type="caution">
    <text evidence="14">The sequence shown here is derived from an EMBL/GenBank/DDBJ whole genome shotgun (WGS) entry which is preliminary data.</text>
</comment>
<dbReference type="Gene3D" id="3.40.50.620">
    <property type="entry name" value="HUPs"/>
    <property type="match status" value="2"/>
</dbReference>
<keyword evidence="5 10" id="KW-0648">Protein biosynthesis</keyword>
<comment type="domain">
    <text evidence="10">The C-terminal coiled-coil domain is crucial for aminoacylation activity.</text>
</comment>
<keyword evidence="1 10" id="KW-0963">Cytoplasm</keyword>
<dbReference type="InterPro" id="IPR009080">
    <property type="entry name" value="tRNAsynth_Ia_anticodon-bd"/>
</dbReference>
<evidence type="ECO:0000256" key="7">
    <source>
        <dbReference type="ARBA" id="ARBA00023146"/>
    </source>
</evidence>
<dbReference type="FunFam" id="1.10.287.380:FF:000001">
    <property type="entry name" value="Valine--tRNA ligase"/>
    <property type="match status" value="1"/>
</dbReference>
<dbReference type="InterPro" id="IPR019499">
    <property type="entry name" value="Val-tRNA_synth_tRNA-bd"/>
</dbReference>
<feature type="domain" description="Aminoacyl-tRNA synthetase class Ia" evidence="11">
    <location>
        <begin position="14"/>
        <end position="576"/>
    </location>
</feature>
<evidence type="ECO:0000313" key="14">
    <source>
        <dbReference type="EMBL" id="OIO18414.1"/>
    </source>
</evidence>
<comment type="catalytic activity">
    <reaction evidence="8 10">
        <text>tRNA(Val) + L-valine + ATP = L-valyl-tRNA(Val) + AMP + diphosphate</text>
        <dbReference type="Rhea" id="RHEA:10704"/>
        <dbReference type="Rhea" id="RHEA-COMP:9672"/>
        <dbReference type="Rhea" id="RHEA-COMP:9708"/>
        <dbReference type="ChEBI" id="CHEBI:30616"/>
        <dbReference type="ChEBI" id="CHEBI:33019"/>
        <dbReference type="ChEBI" id="CHEBI:57762"/>
        <dbReference type="ChEBI" id="CHEBI:78442"/>
        <dbReference type="ChEBI" id="CHEBI:78537"/>
        <dbReference type="ChEBI" id="CHEBI:456215"/>
        <dbReference type="EC" id="6.1.1.9"/>
    </reaction>
</comment>
<dbReference type="PANTHER" id="PTHR11946">
    <property type="entry name" value="VALYL-TRNA SYNTHETASES"/>
    <property type="match status" value="1"/>
</dbReference>
<dbReference type="GO" id="GO:0002161">
    <property type="term" value="F:aminoacyl-tRNA deacylase activity"/>
    <property type="evidence" value="ECO:0007669"/>
    <property type="project" value="InterPro"/>
</dbReference>
<dbReference type="GO" id="GO:0006438">
    <property type="term" value="P:valyl-tRNA aminoacylation"/>
    <property type="evidence" value="ECO:0007669"/>
    <property type="project" value="UniProtKB-UniRule"/>
</dbReference>
<dbReference type="Gene3D" id="1.10.730.10">
    <property type="entry name" value="Isoleucyl-tRNA Synthetase, Domain 1"/>
    <property type="match status" value="1"/>
</dbReference>
<dbReference type="AlphaFoldDB" id="A0A1J4U763"/>
<dbReference type="PANTHER" id="PTHR11946:SF93">
    <property type="entry name" value="VALINE--TRNA LIGASE, CHLOROPLASTIC_MITOCHONDRIAL 2"/>
    <property type="match status" value="1"/>
</dbReference>
<reference evidence="14 15" key="1">
    <citation type="journal article" date="2016" name="Environ. Microbiol.">
        <title>Genomic resolution of a cold subsurface aquifer community provides metabolic insights for novel microbes adapted to high CO concentrations.</title>
        <authorList>
            <person name="Probst A.J."/>
            <person name="Castelle C.J."/>
            <person name="Singh A."/>
            <person name="Brown C.T."/>
            <person name="Anantharaman K."/>
            <person name="Sharon I."/>
            <person name="Hug L.A."/>
            <person name="Burstein D."/>
            <person name="Emerson J.B."/>
            <person name="Thomas B.C."/>
            <person name="Banfield J.F."/>
        </authorList>
    </citation>
    <scope>NUCLEOTIDE SEQUENCE [LARGE SCALE GENOMIC DNA]</scope>
    <source>
        <strain evidence="14">CG1_02_32_51</strain>
    </source>
</reference>
<dbReference type="Pfam" id="PF10458">
    <property type="entry name" value="Val_tRNA-synt_C"/>
    <property type="match status" value="1"/>
</dbReference>
<protein>
    <recommendedName>
        <fullName evidence="10">Valine--tRNA ligase</fullName>
        <ecNumber evidence="10">6.1.1.9</ecNumber>
    </recommendedName>
    <alternativeName>
        <fullName evidence="10">Valyl-tRNA synthetase</fullName>
        <shortName evidence="10">ValRS</shortName>
    </alternativeName>
</protein>
<dbReference type="Gene3D" id="1.10.287.380">
    <property type="entry name" value="Valyl-tRNA synthetase, C-terminal domain"/>
    <property type="match status" value="1"/>
</dbReference>
<evidence type="ECO:0000256" key="5">
    <source>
        <dbReference type="ARBA" id="ARBA00022917"/>
    </source>
</evidence>
<evidence type="ECO:0000256" key="6">
    <source>
        <dbReference type="ARBA" id="ARBA00023054"/>
    </source>
</evidence>
<evidence type="ECO:0000256" key="1">
    <source>
        <dbReference type="ARBA" id="ARBA00022490"/>
    </source>
</evidence>
<dbReference type="SUPFAM" id="SSF52374">
    <property type="entry name" value="Nucleotidylyl transferase"/>
    <property type="match status" value="1"/>
</dbReference>
<evidence type="ECO:0000259" key="13">
    <source>
        <dbReference type="Pfam" id="PF10458"/>
    </source>
</evidence>
<dbReference type="SUPFAM" id="SSF50677">
    <property type="entry name" value="ValRS/IleRS/LeuRS editing domain"/>
    <property type="match status" value="1"/>
</dbReference>
<feature type="domain" description="Valyl-tRNA synthetase tRNA-binding arm" evidence="13">
    <location>
        <begin position="828"/>
        <end position="890"/>
    </location>
</feature>
<keyword evidence="3 10" id="KW-0547">Nucleotide-binding</keyword>
<feature type="short sequence motif" description="'KMSKS' region" evidence="10">
    <location>
        <begin position="546"/>
        <end position="550"/>
    </location>
</feature>
<proteinExistence type="inferred from homology"/>
<dbReference type="InterPro" id="IPR014729">
    <property type="entry name" value="Rossmann-like_a/b/a_fold"/>
</dbReference>
<dbReference type="GO" id="GO:0004832">
    <property type="term" value="F:valine-tRNA ligase activity"/>
    <property type="evidence" value="ECO:0007669"/>
    <property type="project" value="UniProtKB-UniRule"/>
</dbReference>
<dbReference type="HAMAP" id="MF_02004">
    <property type="entry name" value="Val_tRNA_synth_type1"/>
    <property type="match status" value="1"/>
</dbReference>
<evidence type="ECO:0000256" key="3">
    <source>
        <dbReference type="ARBA" id="ARBA00022741"/>
    </source>
</evidence>
<dbReference type="PROSITE" id="PS00178">
    <property type="entry name" value="AA_TRNA_LIGASE_I"/>
    <property type="match status" value="1"/>
</dbReference>
<evidence type="ECO:0000256" key="8">
    <source>
        <dbReference type="ARBA" id="ARBA00047552"/>
    </source>
</evidence>
<gene>
    <name evidence="10" type="primary">valS</name>
    <name evidence="14" type="ORF">AUJ23_03875</name>
</gene>
<dbReference type="InterPro" id="IPR002300">
    <property type="entry name" value="aa-tRNA-synth_Ia"/>
</dbReference>
<comment type="subcellular location">
    <subcellularLocation>
        <location evidence="10">Cytoplasm</location>
    </subcellularLocation>
</comment>
<feature type="domain" description="Methionyl/Valyl/Leucyl/Isoleucyl-tRNA synthetase anticodon-binding" evidence="12">
    <location>
        <begin position="632"/>
        <end position="771"/>
    </location>
</feature>
<dbReference type="InterPro" id="IPR009008">
    <property type="entry name" value="Val/Leu/Ile-tRNA-synth_edit"/>
</dbReference>
<accession>A0A1J4U763</accession>
<evidence type="ECO:0000256" key="4">
    <source>
        <dbReference type="ARBA" id="ARBA00022840"/>
    </source>
</evidence>
<dbReference type="EMBL" id="MNVC01000045">
    <property type="protein sequence ID" value="OIO18414.1"/>
    <property type="molecule type" value="Genomic_DNA"/>
</dbReference>
<comment type="similarity">
    <text evidence="9 10">Belongs to the class-I aminoacyl-tRNA synthetase family. ValS type 1 subfamily.</text>
</comment>
<comment type="domain">
    <text evidence="10">ValRS has two distinct active sites: one for aminoacylation and one for editing. The misactivated threonine is translocated from the active site to the editing site.</text>
</comment>
<comment type="function">
    <text evidence="10">Catalyzes the attachment of valine to tRNA(Val). As ValRS can inadvertently accommodate and process structurally similar amino acids such as threonine, to avoid such errors, it has a 'posttransfer' editing activity that hydrolyzes mischarged Thr-tRNA(Val) in a tRNA-dependent manner.</text>
</comment>
<keyword evidence="7 10" id="KW-0030">Aminoacyl-tRNA synthetase</keyword>
<dbReference type="InterPro" id="IPR002303">
    <property type="entry name" value="Valyl-tRNA_ligase"/>
</dbReference>
<dbReference type="Pfam" id="PF08264">
    <property type="entry name" value="Anticodon_1"/>
    <property type="match status" value="1"/>
</dbReference>
<feature type="binding site" evidence="10">
    <location>
        <position position="549"/>
    </location>
    <ligand>
        <name>ATP</name>
        <dbReference type="ChEBI" id="CHEBI:30616"/>
    </ligand>
</feature>
<dbReference type="Pfam" id="PF00133">
    <property type="entry name" value="tRNA-synt_1"/>
    <property type="match status" value="1"/>
</dbReference>
<dbReference type="InterPro" id="IPR010978">
    <property type="entry name" value="tRNA-bd_arm"/>
</dbReference>
<dbReference type="InterPro" id="IPR013155">
    <property type="entry name" value="M/V/L/I-tRNA-synth_anticd-bd"/>
</dbReference>
<dbReference type="NCBIfam" id="NF004349">
    <property type="entry name" value="PRK05729.1"/>
    <property type="match status" value="1"/>
</dbReference>
<evidence type="ECO:0000256" key="10">
    <source>
        <dbReference type="HAMAP-Rule" id="MF_02004"/>
    </source>
</evidence>
<dbReference type="InterPro" id="IPR033705">
    <property type="entry name" value="Anticodon_Ia_Val"/>
</dbReference>
<keyword evidence="2 10" id="KW-0436">Ligase</keyword>
<evidence type="ECO:0000259" key="12">
    <source>
        <dbReference type="Pfam" id="PF08264"/>
    </source>
</evidence>
<evidence type="ECO:0000313" key="15">
    <source>
        <dbReference type="Proteomes" id="UP000181941"/>
    </source>
</evidence>
<evidence type="ECO:0000256" key="2">
    <source>
        <dbReference type="ARBA" id="ARBA00022598"/>
    </source>
</evidence>
<keyword evidence="4 10" id="KW-0067">ATP-binding</keyword>
<feature type="short sequence motif" description="'HIGH' region" evidence="10">
    <location>
        <begin position="41"/>
        <end position="51"/>
    </location>
</feature>
<evidence type="ECO:0000256" key="9">
    <source>
        <dbReference type="ARBA" id="ARBA00060830"/>
    </source>
</evidence>
<dbReference type="Proteomes" id="UP000181941">
    <property type="component" value="Unassembled WGS sequence"/>
</dbReference>
<dbReference type="EC" id="6.1.1.9" evidence="10"/>
<evidence type="ECO:0000259" key="11">
    <source>
        <dbReference type="Pfam" id="PF00133"/>
    </source>
</evidence>
<comment type="subunit">
    <text evidence="10">Monomer.</text>
</comment>
<sequence>MEKAYEPKIYEDDIYKLWEESGFFNPDNLSGEPYAIMMPPPNVTGVLHLGHALENSLMDIMARYQRMQGKKVLLLPGTDHAAVATQARVEKNLVEAGMKNPREELGREGLLKKIREYSEQSKATILKQIRKMGTSADWSRLAYTFDEERSKAVNTTFVKMYNDGLIYRGFKVVNWSVKGQSTCSDDELVYIDREAKLYTFKYSKDFPITIATTRPETKLGDTAVAVNPNDKRYKKFIGKVFPVNFCGVDLKLKIIADEHVEMEFGTGALGVTPAHSGVDFEMYEKKKVEGDPIELIQVIDEKGKMTLQTGKEFVDKTVLEARDLVVEKLRAEGLMEKEEEIEQNVGTSDRFGDVVEAIPMTQWFIDVNKEIPGRGKSLKALMKEAVSSGLDNDKNKKVTITPDNFVNIYFNWIDNLRDWCISRQIWWGHQIPVWYRKVESRKSKVESIEDIYVGVEEPKDIENWTQDSDTLDTWFSSGLWTFSTLGWPNDTADFKTFHPTNWMQMGHEILFFWMARMILFSGYLFDGIPFKDVYIHGILRDKDGKKFSKSSGNGIDPLDIIENYGTDALRWSVLSGITPGNDSRFYTEKVEGSRNLVNKLWNVARFIEMTIVEAGGKLVRECKMPKAKTLADTWILSRLNKIIKDVVDNIDNYQFSQAAEVLRDFTWNDLADWYLEIAKIETDKSEVLNYILNTVLKLWHPFMPFVTEAIWSSYAKTSDDKQELLMVEKFPEVNVEWQEVIDFSMLQNIIINIRSVRGDYKIDPAKKINVTISAGDKKELLEENAEIIKRLARLENLQINQSANKPNDSVSFVEGGVEVFVELSGVVDFAKEKEKLGKEIEQLTKYISGLEGKLNNPGFVSSAPESIINQEKEKLIEAQEKLEKTNKQFQAI</sequence>
<dbReference type="InterPro" id="IPR001412">
    <property type="entry name" value="aa-tRNA-synth_I_CS"/>
</dbReference>